<name>A0ABT7UP11_9FIRM</name>
<dbReference type="RefSeq" id="WP_289599355.1">
    <property type="nucleotide sequence ID" value="NZ_JAUDCL010000005.1"/>
</dbReference>
<dbReference type="Proteomes" id="UP001529380">
    <property type="component" value="Unassembled WGS sequence"/>
</dbReference>
<dbReference type="EMBL" id="JAUDCL010000005">
    <property type="protein sequence ID" value="MDM8200614.1"/>
    <property type="molecule type" value="Genomic_DNA"/>
</dbReference>
<organism evidence="1 2">
    <name type="scientific">Allofournierella massiliensis</name>
    <dbReference type="NCBI Taxonomy" id="1650663"/>
    <lineage>
        <taxon>Bacteria</taxon>
        <taxon>Bacillati</taxon>
        <taxon>Bacillota</taxon>
        <taxon>Clostridia</taxon>
        <taxon>Eubacteriales</taxon>
        <taxon>Oscillospiraceae</taxon>
        <taxon>Allofournierella</taxon>
    </lineage>
</organism>
<evidence type="ECO:0008006" key="3">
    <source>
        <dbReference type="Google" id="ProtNLM"/>
    </source>
</evidence>
<reference evidence="1 2" key="1">
    <citation type="submission" date="2023-06" db="EMBL/GenBank/DDBJ databases">
        <title>Identification and characterization of horizontal gene transfer across gut microbiota members of farm animals based on homology search.</title>
        <authorList>
            <person name="Schwarzerova J."/>
            <person name="Nykrynova M."/>
            <person name="Jureckova K."/>
            <person name="Cejkova D."/>
            <person name="Rychlik I."/>
        </authorList>
    </citation>
    <scope>NUCLEOTIDE SEQUENCE [LARGE SCALE GENOMIC DNA]</scope>
    <source>
        <strain evidence="1 2">ET340</strain>
    </source>
</reference>
<sequence length="101" mass="11118">MPKVWIYLLALLCALGLAVSVAVFALRPFESEPSTSSYTLRDWHGKLALFAPGETGAGDQPVEVYEVYTHLLPESDVLSLQAGIPLESQEQLQRLLEDFGL</sequence>
<evidence type="ECO:0000313" key="2">
    <source>
        <dbReference type="Proteomes" id="UP001529380"/>
    </source>
</evidence>
<evidence type="ECO:0000313" key="1">
    <source>
        <dbReference type="EMBL" id="MDM8200614.1"/>
    </source>
</evidence>
<protein>
    <recommendedName>
        <fullName evidence="3">Bypass of forespore C C-terminal domain-containing protein</fullName>
    </recommendedName>
</protein>
<accession>A0ABT7UP11</accession>
<gene>
    <name evidence="1" type="ORF">QUW08_04800</name>
</gene>
<comment type="caution">
    <text evidence="1">The sequence shown here is derived from an EMBL/GenBank/DDBJ whole genome shotgun (WGS) entry which is preliminary data.</text>
</comment>
<proteinExistence type="predicted"/>
<keyword evidence="2" id="KW-1185">Reference proteome</keyword>